<reference evidence="2" key="1">
    <citation type="journal article" date="2019" name="Int. J. Syst. Evol. Microbiol.">
        <title>The Global Catalogue of Microorganisms (GCM) 10K type strain sequencing project: providing services to taxonomists for standard genome sequencing and annotation.</title>
        <authorList>
            <consortium name="The Broad Institute Genomics Platform"/>
            <consortium name="The Broad Institute Genome Sequencing Center for Infectious Disease"/>
            <person name="Wu L."/>
            <person name="Ma J."/>
        </authorList>
    </citation>
    <scope>NUCLEOTIDE SEQUENCE [LARGE SCALE GENOMIC DNA]</scope>
    <source>
        <strain evidence="2">CGMCC 1.16305</strain>
    </source>
</reference>
<evidence type="ECO:0000313" key="1">
    <source>
        <dbReference type="EMBL" id="MFC7392833.1"/>
    </source>
</evidence>
<dbReference type="EMBL" id="JBHTCO010000005">
    <property type="protein sequence ID" value="MFC7392833.1"/>
    <property type="molecule type" value="Genomic_DNA"/>
</dbReference>
<dbReference type="InterPro" id="IPR021328">
    <property type="entry name" value="CotB-like"/>
</dbReference>
<organism evidence="1 2">
    <name type="scientific">Scopulibacillus cellulosilyticus</name>
    <dbReference type="NCBI Taxonomy" id="2665665"/>
    <lineage>
        <taxon>Bacteria</taxon>
        <taxon>Bacillati</taxon>
        <taxon>Bacillota</taxon>
        <taxon>Bacilli</taxon>
        <taxon>Bacillales</taxon>
        <taxon>Sporolactobacillaceae</taxon>
        <taxon>Scopulibacillus</taxon>
    </lineage>
</organism>
<proteinExistence type="predicted"/>
<evidence type="ECO:0000313" key="2">
    <source>
        <dbReference type="Proteomes" id="UP001596505"/>
    </source>
</evidence>
<dbReference type="Pfam" id="PF11155">
    <property type="entry name" value="DUF2935"/>
    <property type="match status" value="2"/>
</dbReference>
<gene>
    <name evidence="1" type="ORF">ACFQRG_07510</name>
</gene>
<dbReference type="Proteomes" id="UP001596505">
    <property type="component" value="Unassembled WGS sequence"/>
</dbReference>
<sequence length="269" mass="31605">MAGFREVCLFEHRFWLQVLGDHSRFIYGALSPNEKEHVQTAQQFIKAFDQLLEMARSSPSNEELQILTKQADKCAKDIRSFKLELIKEHLTNHLMIHLTPTFLNHMVNEVEEYIRVLEFLVKDETPPLVHEVHHHLVWLMDAAGHADSIRVSLDEREYILKDKSDKFTKTFEHFYLRAVEMAGYLRSYVQEFPALNRFNNLVDIEMKVFKEFLLELEEMELKGEVLDVISPLMADHMAREECYYLIKLAESRGLQKPDCDPAKPRVTNL</sequence>
<dbReference type="RefSeq" id="WP_380965241.1">
    <property type="nucleotide sequence ID" value="NZ_JBHTCO010000005.1"/>
</dbReference>
<keyword evidence="2" id="KW-1185">Reference proteome</keyword>
<dbReference type="Gene3D" id="1.20.1260.120">
    <property type="entry name" value="Protein of unknown function DUF2935"/>
    <property type="match status" value="1"/>
</dbReference>
<accession>A0ABW2PTT9</accession>
<dbReference type="SUPFAM" id="SSF158430">
    <property type="entry name" value="Bacillus cereus metalloprotein-like"/>
    <property type="match status" value="2"/>
</dbReference>
<comment type="caution">
    <text evidence="1">The sequence shown here is derived from an EMBL/GenBank/DDBJ whole genome shotgun (WGS) entry which is preliminary data.</text>
</comment>
<protein>
    <submittedName>
        <fullName evidence="1">DUF2935 domain-containing protein</fullName>
    </submittedName>
</protein>
<name>A0ABW2PTT9_9BACL</name>